<reference evidence="2 3" key="2">
    <citation type="journal article" date="2017" name="Front. Plant Sci.">
        <title>Gene Classification and Mining of Molecular Markers Useful in Red Clover (Trifolium pratense) Breeding.</title>
        <authorList>
            <person name="Istvanek J."/>
            <person name="Dluhosova J."/>
            <person name="Dluhos P."/>
            <person name="Patkova L."/>
            <person name="Nedelnik J."/>
            <person name="Repkova J."/>
        </authorList>
    </citation>
    <scope>NUCLEOTIDE SEQUENCE [LARGE SCALE GENOMIC DNA]</scope>
    <source>
        <strain evidence="3">cv. Tatra</strain>
        <tissue evidence="2">Young leaves</tissue>
    </source>
</reference>
<protein>
    <submittedName>
        <fullName evidence="2">Cysteine-rich receptor-like protein kinase</fullName>
    </submittedName>
</protein>
<keyword evidence="2" id="KW-0418">Kinase</keyword>
<dbReference type="PANTHER" id="PTHR31635">
    <property type="entry name" value="REVERSE TRANSCRIPTASE DOMAIN-CONTAINING PROTEIN-RELATED"/>
    <property type="match status" value="1"/>
</dbReference>
<dbReference type="STRING" id="57577.A0A2K3LR00"/>
<evidence type="ECO:0000259" key="1">
    <source>
        <dbReference type="PROSITE" id="PS50878"/>
    </source>
</evidence>
<dbReference type="InterPro" id="IPR043502">
    <property type="entry name" value="DNA/RNA_pol_sf"/>
</dbReference>
<feature type="non-terminal residue" evidence="2">
    <location>
        <position position="1"/>
    </location>
</feature>
<evidence type="ECO:0000313" key="2">
    <source>
        <dbReference type="EMBL" id="PNX80939.1"/>
    </source>
</evidence>
<dbReference type="SUPFAM" id="SSF56672">
    <property type="entry name" value="DNA/RNA polymerases"/>
    <property type="match status" value="1"/>
</dbReference>
<dbReference type="PANTHER" id="PTHR31635:SF196">
    <property type="entry name" value="REVERSE TRANSCRIPTASE DOMAIN-CONTAINING PROTEIN-RELATED"/>
    <property type="match status" value="1"/>
</dbReference>
<sequence>VKGTKAFILKEKLKRLKEALKIWNKEVFGFKDLRIDKTVKELNEVEELIANGEIDPFNLNSKELVTKFWEQIRSKESLLLQKSRTKWIQEGDANSRFFHSSIKGRRRRNQIVKLKKETTWLEGVDAIKQETKDHFSKHLSEEWSSRPFLQGINFKSLSADDNELLLAPFDESEVRDTIWSCDGNKSPGPDGFNLNFFKACWPIVKNDVMNFLGEFHANARLPKAVTASFLTLIPKKDHPQDLFDYRPICLIRSLYKILSKILANRLKRVLGKLISNCQSAFLPHRQIFDGIVVLNEVIDLANRRKDNCMLFKVDFERAYDTVSWGFLDRMMTKMGFSTDWMTWMRACIFESSMSILVNGSPTYDFKVGRGLRQGDPLSPFLFLIVDEGLAGMMNKAVAIGKFKGFKVNTNLHFHLLQFADDTIIMGEGCWQKFMDHQILTPRFQIGG</sequence>
<keyword evidence="2" id="KW-0675">Receptor</keyword>
<dbReference type="Pfam" id="PF00078">
    <property type="entry name" value="RVT_1"/>
    <property type="match status" value="1"/>
</dbReference>
<dbReference type="GO" id="GO:0016301">
    <property type="term" value="F:kinase activity"/>
    <property type="evidence" value="ECO:0007669"/>
    <property type="project" value="UniProtKB-KW"/>
</dbReference>
<feature type="domain" description="Reverse transcriptase" evidence="1">
    <location>
        <begin position="214"/>
        <end position="447"/>
    </location>
</feature>
<keyword evidence="2" id="KW-0808">Transferase</keyword>
<reference evidence="2 3" key="1">
    <citation type="journal article" date="2014" name="Am. J. Bot.">
        <title>Genome assembly and annotation for red clover (Trifolium pratense; Fabaceae).</title>
        <authorList>
            <person name="Istvanek J."/>
            <person name="Jaros M."/>
            <person name="Krenek A."/>
            <person name="Repkova J."/>
        </authorList>
    </citation>
    <scope>NUCLEOTIDE SEQUENCE [LARGE SCALE GENOMIC DNA]</scope>
    <source>
        <strain evidence="3">cv. Tatra</strain>
        <tissue evidence="2">Young leaves</tissue>
    </source>
</reference>
<gene>
    <name evidence="2" type="ORF">L195_g036953</name>
</gene>
<dbReference type="Proteomes" id="UP000236291">
    <property type="component" value="Unassembled WGS sequence"/>
</dbReference>
<evidence type="ECO:0000313" key="3">
    <source>
        <dbReference type="Proteomes" id="UP000236291"/>
    </source>
</evidence>
<dbReference type="PROSITE" id="PS50878">
    <property type="entry name" value="RT_POL"/>
    <property type="match status" value="1"/>
</dbReference>
<comment type="caution">
    <text evidence="2">The sequence shown here is derived from an EMBL/GenBank/DDBJ whole genome shotgun (WGS) entry which is preliminary data.</text>
</comment>
<name>A0A2K3LR00_TRIPR</name>
<dbReference type="InterPro" id="IPR000477">
    <property type="entry name" value="RT_dom"/>
</dbReference>
<dbReference type="CDD" id="cd01650">
    <property type="entry name" value="RT_nLTR_like"/>
    <property type="match status" value="1"/>
</dbReference>
<dbReference type="EMBL" id="ASHM01038913">
    <property type="protein sequence ID" value="PNX80939.1"/>
    <property type="molecule type" value="Genomic_DNA"/>
</dbReference>
<accession>A0A2K3LR00</accession>
<proteinExistence type="predicted"/>
<dbReference type="AlphaFoldDB" id="A0A2K3LR00"/>
<organism evidence="2 3">
    <name type="scientific">Trifolium pratense</name>
    <name type="common">Red clover</name>
    <dbReference type="NCBI Taxonomy" id="57577"/>
    <lineage>
        <taxon>Eukaryota</taxon>
        <taxon>Viridiplantae</taxon>
        <taxon>Streptophyta</taxon>
        <taxon>Embryophyta</taxon>
        <taxon>Tracheophyta</taxon>
        <taxon>Spermatophyta</taxon>
        <taxon>Magnoliopsida</taxon>
        <taxon>eudicotyledons</taxon>
        <taxon>Gunneridae</taxon>
        <taxon>Pentapetalae</taxon>
        <taxon>rosids</taxon>
        <taxon>fabids</taxon>
        <taxon>Fabales</taxon>
        <taxon>Fabaceae</taxon>
        <taxon>Papilionoideae</taxon>
        <taxon>50 kb inversion clade</taxon>
        <taxon>NPAAA clade</taxon>
        <taxon>Hologalegina</taxon>
        <taxon>IRL clade</taxon>
        <taxon>Trifolieae</taxon>
        <taxon>Trifolium</taxon>
    </lineage>
</organism>